<dbReference type="EMBL" id="HAEG01006278">
    <property type="protein sequence ID" value="SBR76303.1"/>
    <property type="molecule type" value="Transcribed_RNA"/>
</dbReference>
<evidence type="ECO:0000313" key="1">
    <source>
        <dbReference type="EMBL" id="SBR76303.1"/>
    </source>
</evidence>
<proteinExistence type="predicted"/>
<gene>
    <name evidence="1" type="primary">OLA.4778</name>
</gene>
<sequence length="168" mass="19403">MEPGNRYVMCVCNAVAGTEGRSEEDRVQARKRRREERVKQGLEVVPPKKSCLTELVCAASAEAENLLELDTGNRENSLLEDTFEAARWCTTRSFKGSLSLPQVITMDREACRRAVERLCFCDGLDEEEMNGCREPFLFMFSFQSDYEEFCREIEEKRKLRVFSGFEMP</sequence>
<dbReference type="AlphaFoldDB" id="A0A1A8P4W1"/>
<accession>A0A1A8P4W1</accession>
<protein>
    <submittedName>
        <fullName evidence="1">Uncharacterized protein</fullName>
    </submittedName>
</protein>
<reference evidence="1" key="2">
    <citation type="submission" date="2016-06" db="EMBL/GenBank/DDBJ databases">
        <title>The genome of a short-lived fish provides insights into sex chromosome evolution and the genetic control of aging.</title>
        <authorList>
            <person name="Reichwald K."/>
            <person name="Felder M."/>
            <person name="Petzold A."/>
            <person name="Koch P."/>
            <person name="Groth M."/>
            <person name="Platzer M."/>
        </authorList>
    </citation>
    <scope>NUCLEOTIDE SEQUENCE</scope>
    <source>
        <tissue evidence="1">Brain</tissue>
    </source>
</reference>
<organism evidence="1">
    <name type="scientific">Nothobranchius pienaari</name>
    <dbReference type="NCBI Taxonomy" id="704102"/>
    <lineage>
        <taxon>Eukaryota</taxon>
        <taxon>Metazoa</taxon>
        <taxon>Chordata</taxon>
        <taxon>Craniata</taxon>
        <taxon>Vertebrata</taxon>
        <taxon>Euteleostomi</taxon>
        <taxon>Actinopterygii</taxon>
        <taxon>Neopterygii</taxon>
        <taxon>Teleostei</taxon>
        <taxon>Neoteleostei</taxon>
        <taxon>Acanthomorphata</taxon>
        <taxon>Ovalentaria</taxon>
        <taxon>Atherinomorphae</taxon>
        <taxon>Cyprinodontiformes</taxon>
        <taxon>Nothobranchiidae</taxon>
        <taxon>Nothobranchius</taxon>
    </lineage>
</organism>
<name>A0A1A8P4W1_9TELE</name>
<reference evidence="1" key="1">
    <citation type="submission" date="2016-05" db="EMBL/GenBank/DDBJ databases">
        <authorList>
            <person name="Lavstsen T."/>
            <person name="Jespersen J.S."/>
        </authorList>
    </citation>
    <scope>NUCLEOTIDE SEQUENCE</scope>
    <source>
        <tissue evidence="1">Brain</tissue>
    </source>
</reference>